<evidence type="ECO:0000256" key="2">
    <source>
        <dbReference type="ARBA" id="ARBA00022741"/>
    </source>
</evidence>
<gene>
    <name evidence="7" type="primary">ygfA</name>
    <name evidence="7" type="ORF">ZNDK_0446</name>
</gene>
<keyword evidence="6" id="KW-0812">Transmembrane</keyword>
<dbReference type="EC" id="6.3.3.2" evidence="5"/>
<dbReference type="GO" id="GO:0035999">
    <property type="term" value="P:tetrahydrofolate interconversion"/>
    <property type="evidence" value="ECO:0007669"/>
    <property type="project" value="TreeGrafter"/>
</dbReference>
<keyword evidence="6" id="KW-1133">Transmembrane helix</keyword>
<dbReference type="Proteomes" id="UP000505077">
    <property type="component" value="Unassembled WGS sequence"/>
</dbReference>
<keyword evidence="7" id="KW-0436">Ligase</keyword>
<comment type="cofactor">
    <cofactor evidence="5">
        <name>Mg(2+)</name>
        <dbReference type="ChEBI" id="CHEBI:18420"/>
    </cofactor>
</comment>
<evidence type="ECO:0000256" key="5">
    <source>
        <dbReference type="RuleBase" id="RU361279"/>
    </source>
</evidence>
<evidence type="ECO:0000256" key="6">
    <source>
        <dbReference type="SAM" id="Phobius"/>
    </source>
</evidence>
<dbReference type="GO" id="GO:0046872">
    <property type="term" value="F:metal ion binding"/>
    <property type="evidence" value="ECO:0007669"/>
    <property type="project" value="UniProtKB-KW"/>
</dbReference>
<dbReference type="InterPro" id="IPR002698">
    <property type="entry name" value="FTHF_cligase"/>
</dbReference>
<accession>A0A6L2R577</accession>
<dbReference type="PIRSF" id="PIRSF006806">
    <property type="entry name" value="FTHF_cligase"/>
    <property type="match status" value="1"/>
</dbReference>
<evidence type="ECO:0000256" key="4">
    <source>
        <dbReference type="PIRSR" id="PIRSR006806-1"/>
    </source>
</evidence>
<comment type="similarity">
    <text evidence="1 5">Belongs to the 5-formyltetrahydrofolate cyclo-ligase family.</text>
</comment>
<dbReference type="InterPro" id="IPR037171">
    <property type="entry name" value="NagB/RpiA_transferase-like"/>
</dbReference>
<dbReference type="EMBL" id="BLLL01000003">
    <property type="protein sequence ID" value="GFH62675.1"/>
    <property type="molecule type" value="Genomic_DNA"/>
</dbReference>
<dbReference type="SUPFAM" id="SSF100950">
    <property type="entry name" value="NagB/RpiA/CoA transferase-like"/>
    <property type="match status" value="1"/>
</dbReference>
<feature type="binding site" evidence="4">
    <location>
        <position position="59"/>
    </location>
    <ligand>
        <name>substrate</name>
    </ligand>
</feature>
<evidence type="ECO:0000256" key="3">
    <source>
        <dbReference type="ARBA" id="ARBA00022840"/>
    </source>
</evidence>
<sequence>MQTSISLKAALRERMCRLRQDQPPDTALEKSRVVQERLMDSACWREARSVALYMPFRGETATDRILRDAWQRGCTVFLPRVLPNAPGHMEFVPCTGREQLCTGSFGLTEPLPGLPGFGPGFASREKGGEACVSAPDVVVIPGVAFDRRGWRLGFGAGCYDRFFGASVFVGCCVGLCFAFQIVDSLSVDAWDWRVHALCTEEELLWI</sequence>
<evidence type="ECO:0000256" key="1">
    <source>
        <dbReference type="ARBA" id="ARBA00010638"/>
    </source>
</evidence>
<feature type="binding site" evidence="4">
    <location>
        <position position="54"/>
    </location>
    <ligand>
        <name>substrate</name>
    </ligand>
</feature>
<dbReference type="NCBIfam" id="TIGR02727">
    <property type="entry name" value="MTHFS_bact"/>
    <property type="match status" value="1"/>
</dbReference>
<keyword evidence="5" id="KW-0479">Metal-binding</keyword>
<keyword evidence="6" id="KW-0472">Membrane</keyword>
<keyword evidence="2 4" id="KW-0547">Nucleotide-binding</keyword>
<comment type="caution">
    <text evidence="7">The sequence shown here is derived from an EMBL/GenBank/DDBJ whole genome shotgun (WGS) entry which is preliminary data.</text>
</comment>
<protein>
    <recommendedName>
        <fullName evidence="5">5-formyltetrahydrofolate cyclo-ligase</fullName>
        <ecNumber evidence="5">6.3.3.2</ecNumber>
    </recommendedName>
</protein>
<evidence type="ECO:0000313" key="8">
    <source>
        <dbReference type="Proteomes" id="UP000505077"/>
    </source>
</evidence>
<proteinExistence type="inferred from homology"/>
<dbReference type="PANTHER" id="PTHR23407">
    <property type="entry name" value="ATPASE INHIBITOR/5-FORMYLTETRAHYDROFOLATE CYCLO-LIGASE"/>
    <property type="match status" value="1"/>
</dbReference>
<dbReference type="GO" id="GO:0005524">
    <property type="term" value="F:ATP binding"/>
    <property type="evidence" value="ECO:0007669"/>
    <property type="project" value="UniProtKB-KW"/>
</dbReference>
<reference evidence="7 8" key="1">
    <citation type="journal article" date="2020" name="ISME J.">
        <title>Parallel Reductive Genome Evolution in Desulfovibrio Ectosymbionts Independently Acquired by Trichonympha Protists in the Termite Gut.</title>
        <authorList>
            <person name="Takeuchi M."/>
            <person name="Kuwahara H."/>
            <person name="Murakami T."/>
            <person name="Takahashi K."/>
            <person name="Kajitani R."/>
            <person name="Toyoda A."/>
            <person name="Itoh T."/>
            <person name="Ohkuma M."/>
            <person name="Hongoh Y."/>
        </authorList>
    </citation>
    <scope>NUCLEOTIDE SEQUENCE [LARGE SCALE GENOMIC DNA]</scope>
    <source>
        <strain evidence="7">ZnDsv-02</strain>
    </source>
</reference>
<keyword evidence="5" id="KW-0460">Magnesium</keyword>
<dbReference type="GO" id="GO:0030272">
    <property type="term" value="F:5-formyltetrahydrofolate cyclo-ligase activity"/>
    <property type="evidence" value="ECO:0007669"/>
    <property type="project" value="UniProtKB-EC"/>
</dbReference>
<feature type="binding site" evidence="4">
    <location>
        <begin position="8"/>
        <end position="12"/>
    </location>
    <ligand>
        <name>ATP</name>
        <dbReference type="ChEBI" id="CHEBI:30616"/>
    </ligand>
</feature>
<comment type="catalytic activity">
    <reaction evidence="5">
        <text>(6S)-5-formyl-5,6,7,8-tetrahydrofolate + ATP = (6R)-5,10-methenyltetrahydrofolate + ADP + phosphate</text>
        <dbReference type="Rhea" id="RHEA:10488"/>
        <dbReference type="ChEBI" id="CHEBI:30616"/>
        <dbReference type="ChEBI" id="CHEBI:43474"/>
        <dbReference type="ChEBI" id="CHEBI:57455"/>
        <dbReference type="ChEBI" id="CHEBI:57457"/>
        <dbReference type="ChEBI" id="CHEBI:456216"/>
        <dbReference type="EC" id="6.3.3.2"/>
    </reaction>
</comment>
<dbReference type="Pfam" id="PF01812">
    <property type="entry name" value="5-FTHF_cyc-lig"/>
    <property type="match status" value="1"/>
</dbReference>
<dbReference type="Gene3D" id="3.40.50.10420">
    <property type="entry name" value="NagB/RpiA/CoA transferase-like"/>
    <property type="match status" value="1"/>
</dbReference>
<dbReference type="PANTHER" id="PTHR23407:SF1">
    <property type="entry name" value="5-FORMYLTETRAHYDROFOLATE CYCLO-LIGASE"/>
    <property type="match status" value="1"/>
</dbReference>
<feature type="binding site" evidence="4">
    <location>
        <begin position="151"/>
        <end position="159"/>
    </location>
    <ligand>
        <name>ATP</name>
        <dbReference type="ChEBI" id="CHEBI:30616"/>
    </ligand>
</feature>
<organism evidence="7 8">
    <name type="scientific">Candidatus Desulfovibrio kirbyi</name>
    <dbReference type="NCBI Taxonomy" id="2696086"/>
    <lineage>
        <taxon>Bacteria</taxon>
        <taxon>Pseudomonadati</taxon>
        <taxon>Thermodesulfobacteriota</taxon>
        <taxon>Desulfovibrionia</taxon>
        <taxon>Desulfovibrionales</taxon>
        <taxon>Desulfovibrionaceae</taxon>
        <taxon>Desulfovibrio</taxon>
    </lineage>
</organism>
<keyword evidence="3 4" id="KW-0067">ATP-binding</keyword>
<dbReference type="GO" id="GO:0009396">
    <property type="term" value="P:folic acid-containing compound biosynthetic process"/>
    <property type="evidence" value="ECO:0007669"/>
    <property type="project" value="TreeGrafter"/>
</dbReference>
<dbReference type="AlphaFoldDB" id="A0A6L2R577"/>
<feature type="transmembrane region" description="Helical" evidence="6">
    <location>
        <begin position="162"/>
        <end position="182"/>
    </location>
</feature>
<evidence type="ECO:0000313" key="7">
    <source>
        <dbReference type="EMBL" id="GFH62675.1"/>
    </source>
</evidence>
<name>A0A6L2R577_9BACT</name>
<dbReference type="InterPro" id="IPR024185">
    <property type="entry name" value="FTHF_cligase-like_sf"/>
</dbReference>